<dbReference type="RefSeq" id="WP_182369191.1">
    <property type="nucleotide sequence ID" value="NZ_JACGCU010000075.1"/>
</dbReference>
<comment type="subunit">
    <text evidence="5">Homoheptamer.</text>
</comment>
<proteinExistence type="inferred from homology"/>
<dbReference type="PANTHER" id="PTHR30221">
    <property type="entry name" value="SMALL-CONDUCTANCE MECHANOSENSITIVE CHANNEL"/>
    <property type="match status" value="1"/>
</dbReference>
<keyword evidence="5" id="KW-0407">Ion channel</keyword>
<feature type="transmembrane region" description="Helical" evidence="5">
    <location>
        <begin position="16"/>
        <end position="37"/>
    </location>
</feature>
<evidence type="ECO:0000256" key="4">
    <source>
        <dbReference type="ARBA" id="ARBA00023136"/>
    </source>
</evidence>
<dbReference type="GO" id="GO:0005886">
    <property type="term" value="C:plasma membrane"/>
    <property type="evidence" value="ECO:0007669"/>
    <property type="project" value="UniProtKB-SubCell"/>
</dbReference>
<comment type="function">
    <text evidence="5">Mechanosensitive channel that participates in the regulation of osmotic pressure changes within the cell, opening in response to stretch forces in the membrane lipid bilayer, without the need for other proteins. Contributes to normal resistance to hypoosmotic shock. Forms an ion channel of 1.0 nanosiemens conductance with a slight preference for anions.</text>
</comment>
<comment type="similarity">
    <text evidence="5">Belongs to the MscS (TC 1.A.23) family.</text>
</comment>
<dbReference type="GO" id="GO:0008381">
    <property type="term" value="F:mechanosensitive monoatomic ion channel activity"/>
    <property type="evidence" value="ECO:0007669"/>
    <property type="project" value="InterPro"/>
</dbReference>
<keyword evidence="5" id="KW-0997">Cell inner membrane</keyword>
<evidence type="ECO:0000259" key="6">
    <source>
        <dbReference type="Pfam" id="PF00924"/>
    </source>
</evidence>
<feature type="domain" description="Mechanosensitive ion channel MscS" evidence="6">
    <location>
        <begin position="105"/>
        <end position="176"/>
    </location>
</feature>
<dbReference type="Gene3D" id="1.10.287.1260">
    <property type="match status" value="1"/>
</dbReference>
<dbReference type="Pfam" id="PF00924">
    <property type="entry name" value="MS_channel_2nd"/>
    <property type="match status" value="1"/>
</dbReference>
<comment type="caution">
    <text evidence="7">The sequence shown here is derived from an EMBL/GenBank/DDBJ whole genome shotgun (WGS) entry which is preliminary data.</text>
</comment>
<comment type="subcellular location">
    <subcellularLocation>
        <location evidence="5">Cell inner membrane</location>
        <topology evidence="5">Multi-pass membrane protein</topology>
    </subcellularLocation>
    <subcellularLocation>
        <location evidence="1">Membrane</location>
    </subcellularLocation>
</comment>
<evidence type="ECO:0000256" key="3">
    <source>
        <dbReference type="ARBA" id="ARBA00022989"/>
    </source>
</evidence>
<accession>A0A7W2JP28</accession>
<evidence type="ECO:0000256" key="5">
    <source>
        <dbReference type="RuleBase" id="RU369025"/>
    </source>
</evidence>
<evidence type="ECO:0000313" key="7">
    <source>
        <dbReference type="EMBL" id="MBA6062559.1"/>
    </source>
</evidence>
<dbReference type="InterPro" id="IPR010920">
    <property type="entry name" value="LSM_dom_sf"/>
</dbReference>
<dbReference type="InterPro" id="IPR023408">
    <property type="entry name" value="MscS_beta-dom_sf"/>
</dbReference>
<dbReference type="SUPFAM" id="SSF50182">
    <property type="entry name" value="Sm-like ribonucleoproteins"/>
    <property type="match status" value="1"/>
</dbReference>
<dbReference type="InterPro" id="IPR045275">
    <property type="entry name" value="MscS_archaea/bacteria_type"/>
</dbReference>
<dbReference type="Gene3D" id="2.30.30.60">
    <property type="match status" value="1"/>
</dbReference>
<evidence type="ECO:0000313" key="8">
    <source>
        <dbReference type="Proteomes" id="UP000556620"/>
    </source>
</evidence>
<evidence type="ECO:0000256" key="1">
    <source>
        <dbReference type="ARBA" id="ARBA00004370"/>
    </source>
</evidence>
<dbReference type="Proteomes" id="UP000556620">
    <property type="component" value="Unassembled WGS sequence"/>
</dbReference>
<gene>
    <name evidence="7" type="ORF">H4C44_25735</name>
</gene>
<sequence>MEELRGLLPGQWMDTFWLGLQILLILAVAFVLQRIVARGLSRLGQRYPLPPELLVPVRGGLRWLIMGSALLFVLERLGVSATVLWTALSGFVAVAAVAFFAMWSVLSNLLCAVLIFTVGPFRIGDVVELVDTLDKPGVKGRVIAINLLFTTLLEVPEAGGALVQVPNSQFFQKSVRRWRGAEVQAMHKDVLLEAD</sequence>
<feature type="transmembrane region" description="Helical" evidence="5">
    <location>
        <begin position="91"/>
        <end position="116"/>
    </location>
</feature>
<name>A0A7W2JP28_9PSED</name>
<dbReference type="InterPro" id="IPR006685">
    <property type="entry name" value="MscS_channel_2nd"/>
</dbReference>
<keyword evidence="5" id="KW-0406">Ion transport</keyword>
<keyword evidence="2 5" id="KW-0812">Transmembrane</keyword>
<evidence type="ECO:0000256" key="2">
    <source>
        <dbReference type="ARBA" id="ARBA00022692"/>
    </source>
</evidence>
<keyword evidence="3 5" id="KW-1133">Transmembrane helix</keyword>
<keyword evidence="5" id="KW-0813">Transport</keyword>
<keyword evidence="5" id="KW-1003">Cell membrane</keyword>
<dbReference type="EMBL" id="JACGCU010000075">
    <property type="protein sequence ID" value="MBA6062559.1"/>
    <property type="molecule type" value="Genomic_DNA"/>
</dbReference>
<reference evidence="7 8" key="1">
    <citation type="submission" date="2020-07" db="EMBL/GenBank/DDBJ databases">
        <title>Diversity of carbapenemase encoding genes among Pseudomonas putida group clinical isolates in a tertiary Brazilian hospital.</title>
        <authorList>
            <person name="Alberto-Lei F."/>
            <person name="Nodari C.S."/>
            <person name="Streling A.P."/>
            <person name="Paulino J.T."/>
            <person name="Bessa-Neto F.O."/>
            <person name="Cayo R."/>
            <person name="Gales A.C."/>
        </authorList>
    </citation>
    <scope>NUCLEOTIDE SEQUENCE [LARGE SCALE GENOMIC DNA]</scope>
    <source>
        <strain evidence="7 8">14535</strain>
    </source>
</reference>
<keyword evidence="4 5" id="KW-0472">Membrane</keyword>
<organism evidence="7 8">
    <name type="scientific">Pseudomonas juntendi</name>
    <dbReference type="NCBI Taxonomy" id="2666183"/>
    <lineage>
        <taxon>Bacteria</taxon>
        <taxon>Pseudomonadati</taxon>
        <taxon>Pseudomonadota</taxon>
        <taxon>Gammaproteobacteria</taxon>
        <taxon>Pseudomonadales</taxon>
        <taxon>Pseudomonadaceae</taxon>
        <taxon>Pseudomonas</taxon>
    </lineage>
</organism>
<comment type="caution">
    <text evidence="5">Lacks conserved residue(s) required for the propagation of feature annotation.</text>
</comment>
<dbReference type="PANTHER" id="PTHR30221:SF8">
    <property type="entry name" value="SMALL-CONDUCTANCE MECHANOSENSITIVE CHANNEL"/>
    <property type="match status" value="1"/>
</dbReference>
<dbReference type="AlphaFoldDB" id="A0A7W2JP28"/>
<protein>
    <recommendedName>
        <fullName evidence="5">Small-conductance mechanosensitive channel</fullName>
    </recommendedName>
</protein>